<reference evidence="1 2" key="1">
    <citation type="submission" date="2020-05" db="EMBL/GenBank/DDBJ databases">
        <authorList>
            <person name="Li K."/>
        </authorList>
    </citation>
    <scope>NUCLEOTIDE SEQUENCE [LARGE SCALE GENOMIC DNA]</scope>
    <source>
        <strain evidence="2">jing01</strain>
    </source>
</reference>
<name>A0A6M4PSU8_9ACTN</name>
<sequence length="92" mass="10630">MTFADGQAFGFDAEEFTAVEDQDHDEINHPSHYTWIPSGLEVIDITEHMNFNLGNAVKYVLRSNHKHDSPLTDLRKAAWYINREIERLEAAQ</sequence>
<dbReference type="KEGG" id="sarg:HKX69_05730"/>
<organism evidence="1 2">
    <name type="scientific">Streptomyces argyrophylli</name>
    <dbReference type="NCBI Taxonomy" id="2726118"/>
    <lineage>
        <taxon>Bacteria</taxon>
        <taxon>Bacillati</taxon>
        <taxon>Actinomycetota</taxon>
        <taxon>Actinomycetes</taxon>
        <taxon>Kitasatosporales</taxon>
        <taxon>Streptomycetaceae</taxon>
        <taxon>Streptomyces</taxon>
    </lineage>
</organism>
<dbReference type="AlphaFoldDB" id="A0A6M4PSU8"/>
<proteinExistence type="predicted"/>
<accession>A0A6M4PSU8</accession>
<dbReference type="Proteomes" id="UP000502641">
    <property type="component" value="Chromosome"/>
</dbReference>
<protein>
    <submittedName>
        <fullName evidence="1">DUF3310 domain-containing protein</fullName>
    </submittedName>
</protein>
<evidence type="ECO:0000313" key="1">
    <source>
        <dbReference type="EMBL" id="QJS14185.1"/>
    </source>
</evidence>
<evidence type="ECO:0000313" key="2">
    <source>
        <dbReference type="Proteomes" id="UP000502641"/>
    </source>
</evidence>
<dbReference type="EMBL" id="CP053189">
    <property type="protein sequence ID" value="QJS14185.1"/>
    <property type="molecule type" value="Genomic_DNA"/>
</dbReference>
<gene>
    <name evidence="1" type="ORF">HKX69_05730</name>
</gene>
<dbReference type="Pfam" id="PF11753">
    <property type="entry name" value="DUF3310"/>
    <property type="match status" value="1"/>
</dbReference>
<keyword evidence="2" id="KW-1185">Reference proteome</keyword>
<dbReference type="InterPro" id="IPR021739">
    <property type="entry name" value="SaV-like"/>
</dbReference>